<reference evidence="1" key="1">
    <citation type="submission" date="2017-11" db="EMBL/GenBank/DDBJ databases">
        <authorList>
            <person name="Kajale S.C."/>
            <person name="Sharma A."/>
        </authorList>
    </citation>
    <scope>NUCLEOTIDE SEQUENCE</scope>
    <source>
        <strain evidence="1">LS1_42</strain>
    </source>
</reference>
<dbReference type="RefSeq" id="WP_148859215.1">
    <property type="nucleotide sequence ID" value="NZ_PHNJ01000010.1"/>
</dbReference>
<name>A0A8J8Q118_9EURY</name>
<proteinExistence type="predicted"/>
<accession>A0A8J8Q118</accession>
<protein>
    <recommendedName>
        <fullName evidence="3">PD-(D/E)XK nuclease superfamily protein</fullName>
    </recommendedName>
</protein>
<organism evidence="1 2">
    <name type="scientific">Natronococcus pandeyae</name>
    <dbReference type="NCBI Taxonomy" id="2055836"/>
    <lineage>
        <taxon>Archaea</taxon>
        <taxon>Methanobacteriati</taxon>
        <taxon>Methanobacteriota</taxon>
        <taxon>Stenosarchaea group</taxon>
        <taxon>Halobacteria</taxon>
        <taxon>Halobacteriales</taxon>
        <taxon>Natrialbaceae</taxon>
        <taxon>Natronococcus</taxon>
    </lineage>
</organism>
<dbReference type="Proteomes" id="UP000766904">
    <property type="component" value="Unassembled WGS sequence"/>
</dbReference>
<keyword evidence="2" id="KW-1185">Reference proteome</keyword>
<dbReference type="Pfam" id="PF14281">
    <property type="entry name" value="PDDEXK_4"/>
    <property type="match status" value="1"/>
</dbReference>
<evidence type="ECO:0000313" key="2">
    <source>
        <dbReference type="Proteomes" id="UP000766904"/>
    </source>
</evidence>
<comment type="caution">
    <text evidence="1">The sequence shown here is derived from an EMBL/GenBank/DDBJ whole genome shotgun (WGS) entry which is preliminary data.</text>
</comment>
<dbReference type="InterPro" id="IPR029470">
    <property type="entry name" value="PDDEXK_4"/>
</dbReference>
<dbReference type="OrthoDB" id="328941at2157"/>
<dbReference type="AlphaFoldDB" id="A0A8J8Q118"/>
<sequence>MSGDIRSSSEMLGLLQEVRENNTNIFEILDLEDHEKRLTRYLAWLVNPKASHDVDTVFLESFLSCFSLQLDNSSDVKIRYLEVFDSTVGQKEIDLVIETATQVIGVEIKTTHTERPQKFNEEAVALEEYAEENDKQAVEMLYLPHLESEKRKAKFADRIATWRAVLSALEEHRGELKTPHEIALFDDFKTNIEDNVIKKESFSKKTKLYLMYKDYLEDFQIDVGPGSFRNDRKDVYNCLWNWFEENYETWDGQFDRSQKFSKSTRYVRLHKNEWHLSTDGSGRPEFTLEILGTENRLSWYDGCGSDGDYRPRKPHFEMSVALNDDSKDQTRRTQYLDYLDDEEREALEEAGFRHTGEWLEELESDASYNKFHMFSKIVEVDFDRPDKTIEEMKTGLETFVALEDSIDNFTEEYRS</sequence>
<evidence type="ECO:0008006" key="3">
    <source>
        <dbReference type="Google" id="ProtNLM"/>
    </source>
</evidence>
<dbReference type="EMBL" id="PHNJ01000010">
    <property type="protein sequence ID" value="TYL37352.1"/>
    <property type="molecule type" value="Genomic_DNA"/>
</dbReference>
<evidence type="ECO:0000313" key="1">
    <source>
        <dbReference type="EMBL" id="TYL37352.1"/>
    </source>
</evidence>
<gene>
    <name evidence="1" type="ORF">CV102_17170</name>
</gene>